<keyword evidence="2 6" id="KW-0732">Signal</keyword>
<evidence type="ECO:0000256" key="5">
    <source>
        <dbReference type="ARBA" id="ARBA00024361"/>
    </source>
</evidence>
<keyword evidence="4" id="KW-1015">Disulfide bond</keyword>
<dbReference type="InterPro" id="IPR016047">
    <property type="entry name" value="M23ase_b-sheet_dom"/>
</dbReference>
<evidence type="ECO:0000313" key="8">
    <source>
        <dbReference type="EMBL" id="ATQ42363.1"/>
    </source>
</evidence>
<dbReference type="OrthoDB" id="9810477at2"/>
<dbReference type="AlphaFoldDB" id="A0A2D2AWJ5"/>
<dbReference type="EMBL" id="CP024201">
    <property type="protein sequence ID" value="ATQ42363.1"/>
    <property type="molecule type" value="Genomic_DNA"/>
</dbReference>
<dbReference type="Gene3D" id="2.70.70.10">
    <property type="entry name" value="Glucose Permease (Domain IIA)"/>
    <property type="match status" value="1"/>
</dbReference>
<evidence type="ECO:0000256" key="6">
    <source>
        <dbReference type="SAM" id="SignalP"/>
    </source>
</evidence>
<evidence type="ECO:0000256" key="1">
    <source>
        <dbReference type="ARBA" id="ARBA00022723"/>
    </source>
</evidence>
<accession>A0A2D2AWJ5</accession>
<dbReference type="GO" id="GO:0046872">
    <property type="term" value="F:metal ion binding"/>
    <property type="evidence" value="ECO:0007669"/>
    <property type="project" value="UniProtKB-KW"/>
</dbReference>
<name>A0A2D2AWJ5_9CAUL</name>
<proteinExistence type="inferred from homology"/>
<dbReference type="InterPro" id="IPR011055">
    <property type="entry name" value="Dup_hybrid_motif"/>
</dbReference>
<keyword evidence="9" id="KW-1185">Reference proteome</keyword>
<evidence type="ECO:0000256" key="4">
    <source>
        <dbReference type="ARBA" id="ARBA00023157"/>
    </source>
</evidence>
<dbReference type="InterPro" id="IPR008663">
    <property type="entry name" value="LECT2"/>
</dbReference>
<evidence type="ECO:0000256" key="2">
    <source>
        <dbReference type="ARBA" id="ARBA00022729"/>
    </source>
</evidence>
<feature type="chain" id="PRO_5013541278" evidence="6">
    <location>
        <begin position="27"/>
        <end position="216"/>
    </location>
</feature>
<reference evidence="8 9" key="1">
    <citation type="submission" date="2017-10" db="EMBL/GenBank/DDBJ databases">
        <title>Genome sequence of Caulobacter mirabilis FWC38.</title>
        <authorList>
            <person name="Fiebig A."/>
            <person name="Crosson S."/>
        </authorList>
    </citation>
    <scope>NUCLEOTIDE SEQUENCE [LARGE SCALE GENOMIC DNA]</scope>
    <source>
        <strain evidence="8 9">FWC 38</strain>
    </source>
</reference>
<evidence type="ECO:0000256" key="3">
    <source>
        <dbReference type="ARBA" id="ARBA00022833"/>
    </source>
</evidence>
<dbReference type="CDD" id="cd12797">
    <property type="entry name" value="M23_peptidase"/>
    <property type="match status" value="1"/>
</dbReference>
<evidence type="ECO:0000313" key="9">
    <source>
        <dbReference type="Proteomes" id="UP000228945"/>
    </source>
</evidence>
<feature type="signal peptide" evidence="6">
    <location>
        <begin position="1"/>
        <end position="26"/>
    </location>
</feature>
<gene>
    <name evidence="8" type="ORF">CSW64_08015</name>
</gene>
<protein>
    <submittedName>
        <fullName evidence="8">Peptidase M23</fullName>
    </submittedName>
</protein>
<dbReference type="Pfam" id="PF01551">
    <property type="entry name" value="Peptidase_M23"/>
    <property type="match status" value="1"/>
</dbReference>
<comment type="similarity">
    <text evidence="5">Belongs to the LECT2/MIM-1 family.</text>
</comment>
<feature type="domain" description="M23ase beta-sheet core" evidence="7">
    <location>
        <begin position="100"/>
        <end position="194"/>
    </location>
</feature>
<dbReference type="SUPFAM" id="SSF51261">
    <property type="entry name" value="Duplicated hybrid motif"/>
    <property type="match status" value="1"/>
</dbReference>
<organism evidence="8 9">
    <name type="scientific">Caulobacter mirabilis</name>
    <dbReference type="NCBI Taxonomy" id="69666"/>
    <lineage>
        <taxon>Bacteria</taxon>
        <taxon>Pseudomonadati</taxon>
        <taxon>Pseudomonadota</taxon>
        <taxon>Alphaproteobacteria</taxon>
        <taxon>Caulobacterales</taxon>
        <taxon>Caulobacteraceae</taxon>
        <taxon>Caulobacter</taxon>
    </lineage>
</organism>
<dbReference type="Proteomes" id="UP000228945">
    <property type="component" value="Chromosome"/>
</dbReference>
<dbReference type="PANTHER" id="PTHR11329:SF0">
    <property type="entry name" value="LEUKOCYTE CELL-DERIVED CHEMOTAXIN-2"/>
    <property type="match status" value="1"/>
</dbReference>
<dbReference type="KEGG" id="cmb:CSW64_08015"/>
<keyword evidence="1" id="KW-0479">Metal-binding</keyword>
<keyword evidence="3" id="KW-0862">Zinc</keyword>
<dbReference type="PANTHER" id="PTHR11329">
    <property type="entry name" value="LEUKOCYTE CELL-DERIVED CHEMOTAXIN 2"/>
    <property type="match status" value="1"/>
</dbReference>
<sequence length="216" mass="22904">MPWSLIVRRGYVAMGFALSFAGLAVAAQPQTRAAAKRVAEHVEGHKPEPRTFETVLVWQGLDVDGDGAADFANPTGAAPRTLDDFGSGAFGARRDGGGRRHEGVDYAATAGQAVRAPISGYVTKIGYAYGDDAGLQFVEITNPAIGYVARAFYIDPTVTVGQAVRLGTRIGSAVSLQSHYPGITDHVHLEVMNPAKARIDANRVIVAKLTTREVRG</sequence>
<evidence type="ECO:0000259" key="7">
    <source>
        <dbReference type="Pfam" id="PF01551"/>
    </source>
</evidence>